<dbReference type="AlphaFoldDB" id="A0AAE1AT30"/>
<feature type="compositionally biased region" description="Low complexity" evidence="1">
    <location>
        <begin position="236"/>
        <end position="248"/>
    </location>
</feature>
<evidence type="ECO:0000313" key="5">
    <source>
        <dbReference type="Proteomes" id="UP001283361"/>
    </source>
</evidence>
<feature type="chain" id="PRO_5042033107" evidence="3">
    <location>
        <begin position="21"/>
        <end position="355"/>
    </location>
</feature>
<keyword evidence="3" id="KW-0732">Signal</keyword>
<organism evidence="4 5">
    <name type="scientific">Elysia crispata</name>
    <name type="common">lettuce slug</name>
    <dbReference type="NCBI Taxonomy" id="231223"/>
    <lineage>
        <taxon>Eukaryota</taxon>
        <taxon>Metazoa</taxon>
        <taxon>Spiralia</taxon>
        <taxon>Lophotrochozoa</taxon>
        <taxon>Mollusca</taxon>
        <taxon>Gastropoda</taxon>
        <taxon>Heterobranchia</taxon>
        <taxon>Euthyneura</taxon>
        <taxon>Panpulmonata</taxon>
        <taxon>Sacoglossa</taxon>
        <taxon>Placobranchoidea</taxon>
        <taxon>Plakobranchidae</taxon>
        <taxon>Elysia</taxon>
    </lineage>
</organism>
<gene>
    <name evidence="4" type="ORF">RRG08_014556</name>
</gene>
<proteinExistence type="predicted"/>
<evidence type="ECO:0000256" key="3">
    <source>
        <dbReference type="SAM" id="SignalP"/>
    </source>
</evidence>
<keyword evidence="2" id="KW-0812">Transmembrane</keyword>
<feature type="region of interest" description="Disordered" evidence="1">
    <location>
        <begin position="135"/>
        <end position="278"/>
    </location>
</feature>
<reference evidence="4" key="1">
    <citation type="journal article" date="2023" name="G3 (Bethesda)">
        <title>A reference genome for the long-term kleptoplast-retaining sea slug Elysia crispata morphotype clarki.</title>
        <authorList>
            <person name="Eastman K.E."/>
            <person name="Pendleton A.L."/>
            <person name="Shaikh M.A."/>
            <person name="Suttiyut T."/>
            <person name="Ogas R."/>
            <person name="Tomko P."/>
            <person name="Gavelis G."/>
            <person name="Widhalm J.R."/>
            <person name="Wisecaver J.H."/>
        </authorList>
    </citation>
    <scope>NUCLEOTIDE SEQUENCE</scope>
    <source>
        <strain evidence="4">ECLA1</strain>
    </source>
</reference>
<evidence type="ECO:0000256" key="1">
    <source>
        <dbReference type="SAM" id="MobiDB-lite"/>
    </source>
</evidence>
<comment type="caution">
    <text evidence="4">The sequence shown here is derived from an EMBL/GenBank/DDBJ whole genome shotgun (WGS) entry which is preliminary data.</text>
</comment>
<accession>A0AAE1AT30</accession>
<feature type="compositionally biased region" description="Polar residues" evidence="1">
    <location>
        <begin position="135"/>
        <end position="234"/>
    </location>
</feature>
<sequence length="355" mass="37222">MLRTELILLAILSGTAISAGEDNEPEVKQPSADDDSINIIAVVVGVVAAAIIAVLIIVVIILLRQIRKHQAMLDGERSAHAQKNEGKNEENIHQQIPDDLPPIIEARGSLTSLPAPNDEYIVITNLLDEPAGSYSNIPSAQTAPATGPDSSGYTSPSAQTAPATGPYSSGYTSPSAQTAPATGPYSSGYTSPSAQTAPATGPYSSGYTSPSAQTAPATGPYSSGYTSPSAQTDPATGPYSSGYTSPSPLDVEAPHLYGRVGRPEDASRGETRPTYGQYSNVAAQVRGHPEVVTGLSEKTRENSNTGSAYVDLVDENPDRGIDSALYDYPTVKPLEPTPDGNYINVEKNIRPCYRD</sequence>
<name>A0AAE1AT30_9GAST</name>
<protein>
    <submittedName>
        <fullName evidence="4">Uncharacterized protein</fullName>
    </submittedName>
</protein>
<keyword evidence="2" id="KW-1133">Transmembrane helix</keyword>
<dbReference type="Proteomes" id="UP001283361">
    <property type="component" value="Unassembled WGS sequence"/>
</dbReference>
<evidence type="ECO:0000256" key="2">
    <source>
        <dbReference type="SAM" id="Phobius"/>
    </source>
</evidence>
<keyword evidence="2" id="KW-0472">Membrane</keyword>
<evidence type="ECO:0000313" key="4">
    <source>
        <dbReference type="EMBL" id="KAK3793234.1"/>
    </source>
</evidence>
<feature type="transmembrane region" description="Helical" evidence="2">
    <location>
        <begin position="36"/>
        <end position="63"/>
    </location>
</feature>
<feature type="signal peptide" evidence="3">
    <location>
        <begin position="1"/>
        <end position="20"/>
    </location>
</feature>
<feature type="compositionally biased region" description="Basic and acidic residues" evidence="1">
    <location>
        <begin position="261"/>
        <end position="271"/>
    </location>
</feature>
<dbReference type="EMBL" id="JAWDGP010001265">
    <property type="protein sequence ID" value="KAK3793234.1"/>
    <property type="molecule type" value="Genomic_DNA"/>
</dbReference>
<keyword evidence="5" id="KW-1185">Reference proteome</keyword>